<evidence type="ECO:0000313" key="8">
    <source>
        <dbReference type="EMBL" id="GBC63493.1"/>
    </source>
</evidence>
<dbReference type="InterPro" id="IPR000014">
    <property type="entry name" value="PAS"/>
</dbReference>
<dbReference type="PRINTS" id="PR01590">
    <property type="entry name" value="HTHFIS"/>
</dbReference>
<dbReference type="Pfam" id="PF13426">
    <property type="entry name" value="PAS_9"/>
    <property type="match status" value="1"/>
</dbReference>
<keyword evidence="9" id="KW-1185">Reference proteome</keyword>
<dbReference type="Pfam" id="PF00158">
    <property type="entry name" value="Sigma54_activat"/>
    <property type="match status" value="1"/>
</dbReference>
<dbReference type="SUPFAM" id="SSF52540">
    <property type="entry name" value="P-loop containing nucleoside triphosphate hydrolases"/>
    <property type="match status" value="1"/>
</dbReference>
<dbReference type="FunFam" id="3.40.50.300:FF:000006">
    <property type="entry name" value="DNA-binding transcriptional regulator NtrC"/>
    <property type="match status" value="1"/>
</dbReference>
<comment type="caution">
    <text evidence="8">The sequence shown here is derived from an EMBL/GenBank/DDBJ whole genome shotgun (WGS) entry which is preliminary data.</text>
</comment>
<dbReference type="GO" id="GO:0006355">
    <property type="term" value="P:regulation of DNA-templated transcription"/>
    <property type="evidence" value="ECO:0007669"/>
    <property type="project" value="InterPro"/>
</dbReference>
<evidence type="ECO:0000256" key="1">
    <source>
        <dbReference type="ARBA" id="ARBA00022741"/>
    </source>
</evidence>
<feature type="compositionally biased region" description="Basic and acidic residues" evidence="5">
    <location>
        <begin position="394"/>
        <end position="414"/>
    </location>
</feature>
<keyword evidence="3" id="KW-0805">Transcription regulation</keyword>
<dbReference type="Gene3D" id="1.10.8.60">
    <property type="match status" value="1"/>
</dbReference>
<dbReference type="RefSeq" id="WP_124330554.1">
    <property type="nucleotide sequence ID" value="NZ_BEXT01000001.1"/>
</dbReference>
<evidence type="ECO:0000259" key="7">
    <source>
        <dbReference type="PROSITE" id="PS50112"/>
    </source>
</evidence>
<name>A0A401G2T4_9BACT</name>
<dbReference type="SMART" id="SM00091">
    <property type="entry name" value="PAS"/>
    <property type="match status" value="1"/>
</dbReference>
<dbReference type="PROSITE" id="PS50112">
    <property type="entry name" value="PAS"/>
    <property type="match status" value="1"/>
</dbReference>
<dbReference type="Gene3D" id="3.40.50.300">
    <property type="entry name" value="P-loop containing nucleotide triphosphate hydrolases"/>
    <property type="match status" value="1"/>
</dbReference>
<dbReference type="Pfam" id="PF02954">
    <property type="entry name" value="HTH_8"/>
    <property type="match status" value="1"/>
</dbReference>
<dbReference type="CDD" id="cd00009">
    <property type="entry name" value="AAA"/>
    <property type="match status" value="1"/>
</dbReference>
<dbReference type="InterPro" id="IPR058031">
    <property type="entry name" value="AAA_lid_NorR"/>
</dbReference>
<dbReference type="SUPFAM" id="SSF55785">
    <property type="entry name" value="PYP-like sensor domain (PAS domain)"/>
    <property type="match status" value="1"/>
</dbReference>
<protein>
    <submittedName>
        <fullName evidence="8">Sigma-54-dependent Fis family transcriptional re gulator</fullName>
    </submittedName>
</protein>
<dbReference type="InterPro" id="IPR002078">
    <property type="entry name" value="Sigma_54_int"/>
</dbReference>
<dbReference type="InterPro" id="IPR035965">
    <property type="entry name" value="PAS-like_dom_sf"/>
</dbReference>
<dbReference type="Gene3D" id="3.30.450.20">
    <property type="entry name" value="PAS domain"/>
    <property type="match status" value="1"/>
</dbReference>
<dbReference type="InterPro" id="IPR025662">
    <property type="entry name" value="Sigma_54_int_dom_ATP-bd_1"/>
</dbReference>
<evidence type="ECO:0000256" key="3">
    <source>
        <dbReference type="ARBA" id="ARBA00023015"/>
    </source>
</evidence>
<sequence length="460" mass="51634">MFEQEQNNYWKTVVDTIQDGIMIVDTGGTIISVNRALSEMTGYAKAELTGQPCSVLNCDTCEIARAREGEHWCVLFRTGSMKMRRCTFMRRDRVHVHVLKNASLLYDKNGKVMGAVETMTDISEIVAKDTQIEAFRRELRLEDAFHGILGNSAPMQQIFDLIGNAAHSDAPVIILGESGTGKELVAKAIHDAKGNAARPFVKVNCAALNESLLESELFGHVKGAFTGAYRSREGRFEAARGGDIFLDEIGDLPLSTQVKLLRVLEEKVVERVGDNKPIHTDVRIISATNRNLAELVRQGHFREDLFYRINVIPIHVPPLRERVGDIPLLADFFFRRIQLRSGKEIRGISREAMHLLMECPWPGNVRELKSAFEFAFVSCTGGMIAPHHFPPTVFRDRRPGGGSREGKKERDDAKKEALIRTLEATGGNQSEAARILGVSRVTVWNRMKKYNVRFMQKLDT</sequence>
<dbReference type="GO" id="GO:0005524">
    <property type="term" value="F:ATP binding"/>
    <property type="evidence" value="ECO:0007669"/>
    <property type="project" value="UniProtKB-KW"/>
</dbReference>
<feature type="region of interest" description="Disordered" evidence="5">
    <location>
        <begin position="390"/>
        <end position="414"/>
    </location>
</feature>
<dbReference type="InterPro" id="IPR009057">
    <property type="entry name" value="Homeodomain-like_sf"/>
</dbReference>
<dbReference type="SMART" id="SM00382">
    <property type="entry name" value="AAA"/>
    <property type="match status" value="1"/>
</dbReference>
<evidence type="ECO:0000256" key="5">
    <source>
        <dbReference type="SAM" id="MobiDB-lite"/>
    </source>
</evidence>
<keyword evidence="4" id="KW-0804">Transcription</keyword>
<dbReference type="NCBIfam" id="TIGR00229">
    <property type="entry name" value="sensory_box"/>
    <property type="match status" value="1"/>
</dbReference>
<evidence type="ECO:0000256" key="4">
    <source>
        <dbReference type="ARBA" id="ARBA00023163"/>
    </source>
</evidence>
<gene>
    <name evidence="8" type="ORF">DENIS_4487</name>
</gene>
<reference evidence="9" key="1">
    <citation type="submission" date="2017-11" db="EMBL/GenBank/DDBJ databases">
        <authorList>
            <person name="Watanabe M."/>
            <person name="Kojima H."/>
        </authorList>
    </citation>
    <scope>NUCLEOTIDE SEQUENCE [LARGE SCALE GENOMIC DNA]</scope>
    <source>
        <strain evidence="9">Tokyo 01</strain>
    </source>
</reference>
<reference evidence="9" key="2">
    <citation type="submission" date="2019-01" db="EMBL/GenBank/DDBJ databases">
        <title>Genome sequence of Desulfonema ishimotonii strain Tokyo 01.</title>
        <authorList>
            <person name="Fukui M."/>
        </authorList>
    </citation>
    <scope>NUCLEOTIDE SEQUENCE [LARGE SCALE GENOMIC DNA]</scope>
    <source>
        <strain evidence="9">Tokyo 01</strain>
    </source>
</reference>
<proteinExistence type="predicted"/>
<dbReference type="PROSITE" id="PS50045">
    <property type="entry name" value="SIGMA54_INTERACT_4"/>
    <property type="match status" value="1"/>
</dbReference>
<dbReference type="AlphaFoldDB" id="A0A401G2T4"/>
<dbReference type="InterPro" id="IPR002197">
    <property type="entry name" value="HTH_Fis"/>
</dbReference>
<feature type="domain" description="PAS" evidence="7">
    <location>
        <begin position="6"/>
        <end position="51"/>
    </location>
</feature>
<keyword evidence="2" id="KW-0067">ATP-binding</keyword>
<dbReference type="GO" id="GO:0043565">
    <property type="term" value="F:sequence-specific DNA binding"/>
    <property type="evidence" value="ECO:0007669"/>
    <property type="project" value="InterPro"/>
</dbReference>
<dbReference type="CDD" id="cd00130">
    <property type="entry name" value="PAS"/>
    <property type="match status" value="1"/>
</dbReference>
<evidence type="ECO:0000256" key="2">
    <source>
        <dbReference type="ARBA" id="ARBA00022840"/>
    </source>
</evidence>
<dbReference type="OrthoDB" id="5413348at2"/>
<dbReference type="SUPFAM" id="SSF46689">
    <property type="entry name" value="Homeodomain-like"/>
    <property type="match status" value="1"/>
</dbReference>
<dbReference type="Pfam" id="PF25601">
    <property type="entry name" value="AAA_lid_14"/>
    <property type="match status" value="1"/>
</dbReference>
<dbReference type="Proteomes" id="UP000288096">
    <property type="component" value="Unassembled WGS sequence"/>
</dbReference>
<organism evidence="8 9">
    <name type="scientific">Desulfonema ishimotonii</name>
    <dbReference type="NCBI Taxonomy" id="45657"/>
    <lineage>
        <taxon>Bacteria</taxon>
        <taxon>Pseudomonadati</taxon>
        <taxon>Thermodesulfobacteriota</taxon>
        <taxon>Desulfobacteria</taxon>
        <taxon>Desulfobacterales</taxon>
        <taxon>Desulfococcaceae</taxon>
        <taxon>Desulfonema</taxon>
    </lineage>
</organism>
<evidence type="ECO:0000313" key="9">
    <source>
        <dbReference type="Proteomes" id="UP000288096"/>
    </source>
</evidence>
<dbReference type="Gene3D" id="1.10.10.60">
    <property type="entry name" value="Homeodomain-like"/>
    <property type="match status" value="1"/>
</dbReference>
<accession>A0A401G2T4</accession>
<keyword evidence="1" id="KW-0547">Nucleotide-binding</keyword>
<dbReference type="EMBL" id="BEXT01000001">
    <property type="protein sequence ID" value="GBC63493.1"/>
    <property type="molecule type" value="Genomic_DNA"/>
</dbReference>
<dbReference type="PANTHER" id="PTHR32071">
    <property type="entry name" value="TRANSCRIPTIONAL REGULATORY PROTEIN"/>
    <property type="match status" value="1"/>
</dbReference>
<dbReference type="InterPro" id="IPR027417">
    <property type="entry name" value="P-loop_NTPase"/>
</dbReference>
<dbReference type="PROSITE" id="PS00675">
    <property type="entry name" value="SIGMA54_INTERACT_1"/>
    <property type="match status" value="1"/>
</dbReference>
<evidence type="ECO:0000259" key="6">
    <source>
        <dbReference type="PROSITE" id="PS50045"/>
    </source>
</evidence>
<dbReference type="InterPro" id="IPR003593">
    <property type="entry name" value="AAA+_ATPase"/>
</dbReference>
<feature type="domain" description="Sigma-54 factor interaction" evidence="6">
    <location>
        <begin position="148"/>
        <end position="377"/>
    </location>
</feature>